<keyword evidence="2" id="KW-0732">Signal</keyword>
<sequence length="243" mass="27330">MPTTVVRWLKPMLLVLCLLLLSGCVDADMHVTINWDGSGTYQLKVLSNPLLAEQLTSYKESLERKGYEVESIEEGEQIGWVASRSVENVAEDPPGEDLLEELTPEGKTASSLPFPILGEENIGPLQVDSGLFITHIRFQREVDLTTLVGDDPLQQAFAKEMNLTLRLTLPLEPDEHNANEVSDDGKTLAWDLKPGEVQTVEVNWDIPNPYTLVLIVLLIGLLIGLLLIVLMVRWIRRRRRRRA</sequence>
<feature type="chain" id="PRO_5015585954" evidence="2">
    <location>
        <begin position="28"/>
        <end position="243"/>
    </location>
</feature>
<name>A0A2T4ZDN5_9BACL</name>
<accession>A0A2T4ZDN5</accession>
<keyword evidence="1" id="KW-0472">Membrane</keyword>
<dbReference type="Pfam" id="PF11353">
    <property type="entry name" value="DUF3153"/>
    <property type="match status" value="1"/>
</dbReference>
<dbReference type="EMBL" id="PZZP01000001">
    <property type="protein sequence ID" value="PTM59999.1"/>
    <property type="molecule type" value="Genomic_DNA"/>
</dbReference>
<dbReference type="InterPro" id="IPR021499">
    <property type="entry name" value="DUF3153"/>
</dbReference>
<dbReference type="Proteomes" id="UP000241639">
    <property type="component" value="Unassembled WGS sequence"/>
</dbReference>
<organism evidence="3 4">
    <name type="scientific">Desmospora activa DSM 45169</name>
    <dbReference type="NCBI Taxonomy" id="1121389"/>
    <lineage>
        <taxon>Bacteria</taxon>
        <taxon>Bacillati</taxon>
        <taxon>Bacillota</taxon>
        <taxon>Bacilli</taxon>
        <taxon>Bacillales</taxon>
        <taxon>Thermoactinomycetaceae</taxon>
        <taxon>Desmospora</taxon>
    </lineage>
</organism>
<proteinExistence type="predicted"/>
<keyword evidence="4" id="KW-1185">Reference proteome</keyword>
<evidence type="ECO:0000313" key="3">
    <source>
        <dbReference type="EMBL" id="PTM59999.1"/>
    </source>
</evidence>
<dbReference type="AlphaFoldDB" id="A0A2T4ZDN5"/>
<keyword evidence="1" id="KW-1133">Transmembrane helix</keyword>
<dbReference type="PROSITE" id="PS51257">
    <property type="entry name" value="PROKAR_LIPOPROTEIN"/>
    <property type="match status" value="1"/>
</dbReference>
<protein>
    <submittedName>
        <fullName evidence="3">Uncharacterized protein DUF3153</fullName>
    </submittedName>
</protein>
<feature type="signal peptide" evidence="2">
    <location>
        <begin position="1"/>
        <end position="27"/>
    </location>
</feature>
<gene>
    <name evidence="3" type="ORF">C8J48_2638</name>
</gene>
<dbReference type="RefSeq" id="WP_107727437.1">
    <property type="nucleotide sequence ID" value="NZ_PZZP01000001.1"/>
</dbReference>
<dbReference type="OrthoDB" id="2988624at2"/>
<keyword evidence="1" id="KW-0812">Transmembrane</keyword>
<comment type="caution">
    <text evidence="3">The sequence shown here is derived from an EMBL/GenBank/DDBJ whole genome shotgun (WGS) entry which is preliminary data.</text>
</comment>
<feature type="transmembrane region" description="Helical" evidence="1">
    <location>
        <begin position="210"/>
        <end position="232"/>
    </location>
</feature>
<evidence type="ECO:0000256" key="2">
    <source>
        <dbReference type="SAM" id="SignalP"/>
    </source>
</evidence>
<reference evidence="3 4" key="1">
    <citation type="submission" date="2018-04" db="EMBL/GenBank/DDBJ databases">
        <title>Genomic Encyclopedia of Archaeal and Bacterial Type Strains, Phase II (KMG-II): from individual species to whole genera.</title>
        <authorList>
            <person name="Goeker M."/>
        </authorList>
    </citation>
    <scope>NUCLEOTIDE SEQUENCE [LARGE SCALE GENOMIC DNA]</scope>
    <source>
        <strain evidence="3 4">DSM 45169</strain>
    </source>
</reference>
<evidence type="ECO:0000313" key="4">
    <source>
        <dbReference type="Proteomes" id="UP000241639"/>
    </source>
</evidence>
<evidence type="ECO:0000256" key="1">
    <source>
        <dbReference type="SAM" id="Phobius"/>
    </source>
</evidence>